<keyword evidence="5 7" id="KW-0378">Hydrolase</keyword>
<evidence type="ECO:0000256" key="1">
    <source>
        <dbReference type="ARBA" id="ARBA00000677"/>
    </source>
</evidence>
<feature type="active site" evidence="6">
    <location>
        <position position="40"/>
    </location>
</feature>
<sequence length="183" mass="20984">MMDKQKKKWIASLLEMLGVIVLTVAIFKFVVIPVRIDGISMENTLHDQSVAMINAIGVSEENIHRFDIVVLYSDKLDEKIIKRVIGMPGDTVEFKQDELYINGEKMNQDFLDSDFVEQSKITYNVSQFTDDFKVKVDEGKYFVMGDNRLRSTDSRELGAFTLDDIIGVKGLVIYPFSDIQWID</sequence>
<dbReference type="SUPFAM" id="SSF51306">
    <property type="entry name" value="LexA/Signal peptidase"/>
    <property type="match status" value="1"/>
</dbReference>
<keyword evidence="7" id="KW-0645">Protease</keyword>
<dbReference type="EC" id="3.4.21.89" evidence="4 7"/>
<comment type="subcellular location">
    <subcellularLocation>
        <location evidence="2">Cell membrane</location>
        <topology evidence="2">Single-pass type II membrane protein</topology>
    </subcellularLocation>
    <subcellularLocation>
        <location evidence="7">Membrane</location>
        <topology evidence="7">Single-pass type II membrane protein</topology>
    </subcellularLocation>
</comment>
<dbReference type="InterPro" id="IPR036286">
    <property type="entry name" value="LexA/Signal_pep-like_sf"/>
</dbReference>
<feature type="transmembrane region" description="Helical" evidence="7">
    <location>
        <begin position="12"/>
        <end position="31"/>
    </location>
</feature>
<dbReference type="AlphaFoldDB" id="A0A4V6P473"/>
<evidence type="ECO:0000256" key="7">
    <source>
        <dbReference type="RuleBase" id="RU362042"/>
    </source>
</evidence>
<dbReference type="InterPro" id="IPR019757">
    <property type="entry name" value="Pept_S26A_signal_pept_1_Lys-AS"/>
</dbReference>
<dbReference type="GO" id="GO:0004252">
    <property type="term" value="F:serine-type endopeptidase activity"/>
    <property type="evidence" value="ECO:0007669"/>
    <property type="project" value="InterPro"/>
</dbReference>
<dbReference type="GO" id="GO:0009003">
    <property type="term" value="F:signal peptidase activity"/>
    <property type="evidence" value="ECO:0007669"/>
    <property type="project" value="UniProtKB-EC"/>
</dbReference>
<keyword evidence="7" id="KW-0812">Transmembrane</keyword>
<dbReference type="PROSITE" id="PS00760">
    <property type="entry name" value="SPASE_I_2"/>
    <property type="match status" value="1"/>
</dbReference>
<dbReference type="PANTHER" id="PTHR43390:SF1">
    <property type="entry name" value="CHLOROPLAST PROCESSING PEPTIDASE"/>
    <property type="match status" value="1"/>
</dbReference>
<dbReference type="PRINTS" id="PR00727">
    <property type="entry name" value="LEADERPTASE"/>
</dbReference>
<evidence type="ECO:0000256" key="6">
    <source>
        <dbReference type="PIRSR" id="PIRSR600223-1"/>
    </source>
</evidence>
<feature type="domain" description="Peptidase S26" evidence="8">
    <location>
        <begin position="13"/>
        <end position="172"/>
    </location>
</feature>
<feature type="active site" evidence="6">
    <location>
        <position position="82"/>
    </location>
</feature>
<dbReference type="InterPro" id="IPR000223">
    <property type="entry name" value="Pept_S26A_signal_pept_1"/>
</dbReference>
<dbReference type="NCBIfam" id="TIGR02227">
    <property type="entry name" value="sigpep_I_bact"/>
    <property type="match status" value="1"/>
</dbReference>
<dbReference type="Gene3D" id="2.10.109.10">
    <property type="entry name" value="Umud Fragment, subunit A"/>
    <property type="match status" value="1"/>
</dbReference>
<reference evidence="9 10" key="1">
    <citation type="submission" date="2019-03" db="EMBL/GenBank/DDBJ databases">
        <title>Genomic Encyclopedia of Type Strains, Phase IV (KMG-IV): sequencing the most valuable type-strain genomes for metagenomic binning, comparative biology and taxonomic classification.</title>
        <authorList>
            <person name="Goeker M."/>
        </authorList>
    </citation>
    <scope>NUCLEOTIDE SEQUENCE [LARGE SCALE GENOMIC DNA]</scope>
    <source>
        <strain evidence="9 10">DSM 29487</strain>
    </source>
</reference>
<dbReference type="EMBL" id="SMCQ01000015">
    <property type="protein sequence ID" value="TCV96979.1"/>
    <property type="molecule type" value="Genomic_DNA"/>
</dbReference>
<keyword evidence="10" id="KW-1185">Reference proteome</keyword>
<evidence type="ECO:0000256" key="2">
    <source>
        <dbReference type="ARBA" id="ARBA00004401"/>
    </source>
</evidence>
<evidence type="ECO:0000256" key="5">
    <source>
        <dbReference type="ARBA" id="ARBA00022801"/>
    </source>
</evidence>
<name>A0A4V6P473_9FIRM</name>
<evidence type="ECO:0000256" key="3">
    <source>
        <dbReference type="ARBA" id="ARBA00009370"/>
    </source>
</evidence>
<evidence type="ECO:0000313" key="10">
    <source>
        <dbReference type="Proteomes" id="UP000295515"/>
    </source>
</evidence>
<comment type="catalytic activity">
    <reaction evidence="1 7">
        <text>Cleavage of hydrophobic, N-terminal signal or leader sequences from secreted and periplasmic proteins.</text>
        <dbReference type="EC" id="3.4.21.89"/>
    </reaction>
</comment>
<dbReference type="Pfam" id="PF10502">
    <property type="entry name" value="Peptidase_S26"/>
    <property type="match status" value="1"/>
</dbReference>
<comment type="similarity">
    <text evidence="3 7">Belongs to the peptidase S26 family.</text>
</comment>
<keyword evidence="7" id="KW-1133">Transmembrane helix</keyword>
<gene>
    <name evidence="9" type="ORF">EDD60_11558</name>
</gene>
<dbReference type="Proteomes" id="UP000295515">
    <property type="component" value="Unassembled WGS sequence"/>
</dbReference>
<evidence type="ECO:0000313" key="9">
    <source>
        <dbReference type="EMBL" id="TCV96979.1"/>
    </source>
</evidence>
<dbReference type="GO" id="GO:0005886">
    <property type="term" value="C:plasma membrane"/>
    <property type="evidence" value="ECO:0007669"/>
    <property type="project" value="UniProtKB-SubCell"/>
</dbReference>
<dbReference type="InterPro" id="IPR019758">
    <property type="entry name" value="Pept_S26A_signal_pept_1_CS"/>
</dbReference>
<accession>A0A4V6P473</accession>
<protein>
    <recommendedName>
        <fullName evidence="4 7">Signal peptidase I</fullName>
        <ecNumber evidence="4 7">3.4.21.89</ecNumber>
    </recommendedName>
</protein>
<keyword evidence="7" id="KW-0472">Membrane</keyword>
<evidence type="ECO:0000259" key="8">
    <source>
        <dbReference type="Pfam" id="PF10502"/>
    </source>
</evidence>
<organism evidence="9 10">
    <name type="scientific">Longibaculum muris</name>
    <dbReference type="NCBI Taxonomy" id="1796628"/>
    <lineage>
        <taxon>Bacteria</taxon>
        <taxon>Bacillati</taxon>
        <taxon>Bacillota</taxon>
        <taxon>Erysipelotrichia</taxon>
        <taxon>Erysipelotrichales</taxon>
        <taxon>Coprobacillaceae</taxon>
        <taxon>Longibaculum</taxon>
    </lineage>
</organism>
<evidence type="ECO:0000256" key="4">
    <source>
        <dbReference type="ARBA" id="ARBA00013208"/>
    </source>
</evidence>
<dbReference type="CDD" id="cd06530">
    <property type="entry name" value="S26_SPase_I"/>
    <property type="match status" value="1"/>
</dbReference>
<dbReference type="InterPro" id="IPR019533">
    <property type="entry name" value="Peptidase_S26"/>
</dbReference>
<comment type="caution">
    <text evidence="9">The sequence shown here is derived from an EMBL/GenBank/DDBJ whole genome shotgun (WGS) entry which is preliminary data.</text>
</comment>
<dbReference type="PANTHER" id="PTHR43390">
    <property type="entry name" value="SIGNAL PEPTIDASE I"/>
    <property type="match status" value="1"/>
</dbReference>
<dbReference type="PROSITE" id="PS00761">
    <property type="entry name" value="SPASE_I_3"/>
    <property type="match status" value="1"/>
</dbReference>
<dbReference type="GO" id="GO:0006465">
    <property type="term" value="P:signal peptide processing"/>
    <property type="evidence" value="ECO:0007669"/>
    <property type="project" value="InterPro"/>
</dbReference>
<proteinExistence type="inferred from homology"/>